<dbReference type="InterPro" id="IPR054708">
    <property type="entry name" value="MTPAP-like_central"/>
</dbReference>
<reference evidence="2 3" key="1">
    <citation type="journal article" date="2019" name="Nat. Ecol. Evol.">
        <title>Megaphylogeny resolves global patterns of mushroom evolution.</title>
        <authorList>
            <person name="Varga T."/>
            <person name="Krizsan K."/>
            <person name="Foldi C."/>
            <person name="Dima B."/>
            <person name="Sanchez-Garcia M."/>
            <person name="Sanchez-Ramirez S."/>
            <person name="Szollosi G.J."/>
            <person name="Szarkandi J.G."/>
            <person name="Papp V."/>
            <person name="Albert L."/>
            <person name="Andreopoulos W."/>
            <person name="Angelini C."/>
            <person name="Antonin V."/>
            <person name="Barry K.W."/>
            <person name="Bougher N.L."/>
            <person name="Buchanan P."/>
            <person name="Buyck B."/>
            <person name="Bense V."/>
            <person name="Catcheside P."/>
            <person name="Chovatia M."/>
            <person name="Cooper J."/>
            <person name="Damon W."/>
            <person name="Desjardin D."/>
            <person name="Finy P."/>
            <person name="Geml J."/>
            <person name="Haridas S."/>
            <person name="Hughes K."/>
            <person name="Justo A."/>
            <person name="Karasinski D."/>
            <person name="Kautmanova I."/>
            <person name="Kiss B."/>
            <person name="Kocsube S."/>
            <person name="Kotiranta H."/>
            <person name="LaButti K.M."/>
            <person name="Lechner B.E."/>
            <person name="Liimatainen K."/>
            <person name="Lipzen A."/>
            <person name="Lukacs Z."/>
            <person name="Mihaltcheva S."/>
            <person name="Morgado L.N."/>
            <person name="Niskanen T."/>
            <person name="Noordeloos M.E."/>
            <person name="Ohm R.A."/>
            <person name="Ortiz-Santana B."/>
            <person name="Ovrebo C."/>
            <person name="Racz N."/>
            <person name="Riley R."/>
            <person name="Savchenko A."/>
            <person name="Shiryaev A."/>
            <person name="Soop K."/>
            <person name="Spirin V."/>
            <person name="Szebenyi C."/>
            <person name="Tomsovsky M."/>
            <person name="Tulloss R.E."/>
            <person name="Uehling J."/>
            <person name="Grigoriev I.V."/>
            <person name="Vagvolgyi C."/>
            <person name="Papp T."/>
            <person name="Martin F.M."/>
            <person name="Miettinen O."/>
            <person name="Hibbett D.S."/>
            <person name="Nagy L.G."/>
        </authorList>
    </citation>
    <scope>NUCLEOTIDE SEQUENCE [LARGE SCALE GENOMIC DNA]</scope>
    <source>
        <strain evidence="2 3">HHB13444</strain>
    </source>
</reference>
<evidence type="ECO:0000313" key="3">
    <source>
        <dbReference type="Proteomes" id="UP000308197"/>
    </source>
</evidence>
<dbReference type="FunCoup" id="A0A5C3PVA2">
    <property type="interactions" value="167"/>
</dbReference>
<protein>
    <recommendedName>
        <fullName evidence="1">Poly(A) RNA polymerase mitochondrial-like central palm domain-containing protein</fullName>
    </recommendedName>
</protein>
<dbReference type="EMBL" id="ML210982">
    <property type="protein sequence ID" value="TFK93391.1"/>
    <property type="molecule type" value="Genomic_DNA"/>
</dbReference>
<keyword evidence="3" id="KW-1185">Reference proteome</keyword>
<dbReference type="SUPFAM" id="SSF81631">
    <property type="entry name" value="PAP/OAS1 substrate-binding domain"/>
    <property type="match status" value="1"/>
</dbReference>
<accession>A0A5C3PVA2</accession>
<name>A0A5C3PVA2_9APHY</name>
<dbReference type="GO" id="GO:0031123">
    <property type="term" value="P:RNA 3'-end processing"/>
    <property type="evidence" value="ECO:0007669"/>
    <property type="project" value="TreeGrafter"/>
</dbReference>
<dbReference type="GO" id="GO:0010605">
    <property type="term" value="P:negative regulation of macromolecule metabolic process"/>
    <property type="evidence" value="ECO:0007669"/>
    <property type="project" value="UniProtKB-ARBA"/>
</dbReference>
<dbReference type="PANTHER" id="PTHR12271">
    <property type="entry name" value="POLY A POLYMERASE CID PAP -RELATED"/>
    <property type="match status" value="1"/>
</dbReference>
<dbReference type="InterPro" id="IPR043519">
    <property type="entry name" value="NT_sf"/>
</dbReference>
<sequence length="307" mass="34588">MPLGFLPQSRRSADLPIYDVKNIADVLKMAKYERVSFVRATVPIVKFTDPETGLSCDVNVNNRLGCYNTLLFRRYCLLFPPLAPAIRKIKSWARHVGLNSPSTPGVPESFSSYALTLMVIAGLQRTGYLPNLQADSCKDKNTVFWDVSKKGEHRKVAIQFGLGKGWSKSRQYDLADILRGWFRYWGFQHVYQSTTTVVSIRDGGIVSWSAATELPTGPALHGPNIRFYHPRAYKLVVLDPFLPKNCTGRISSEILKKFQRACRKEYARLDGMSYDELKASWVRDGLLVVDTQVPDVPSPRQSPAAIE</sequence>
<evidence type="ECO:0000259" key="1">
    <source>
        <dbReference type="Pfam" id="PF22600"/>
    </source>
</evidence>
<evidence type="ECO:0000313" key="2">
    <source>
        <dbReference type="EMBL" id="TFK93391.1"/>
    </source>
</evidence>
<proteinExistence type="predicted"/>
<dbReference type="Gene3D" id="1.10.1410.10">
    <property type="match status" value="1"/>
</dbReference>
<dbReference type="AlphaFoldDB" id="A0A5C3PVA2"/>
<dbReference type="GO" id="GO:0016779">
    <property type="term" value="F:nucleotidyltransferase activity"/>
    <property type="evidence" value="ECO:0007669"/>
    <property type="project" value="UniProtKB-ARBA"/>
</dbReference>
<organism evidence="2 3">
    <name type="scientific">Polyporus arcularius HHB13444</name>
    <dbReference type="NCBI Taxonomy" id="1314778"/>
    <lineage>
        <taxon>Eukaryota</taxon>
        <taxon>Fungi</taxon>
        <taxon>Dikarya</taxon>
        <taxon>Basidiomycota</taxon>
        <taxon>Agaricomycotina</taxon>
        <taxon>Agaricomycetes</taxon>
        <taxon>Polyporales</taxon>
        <taxon>Polyporaceae</taxon>
        <taxon>Polyporus</taxon>
    </lineage>
</organism>
<dbReference type="InParanoid" id="A0A5C3PVA2"/>
<feature type="domain" description="Poly(A) RNA polymerase mitochondrial-like central palm" evidence="1">
    <location>
        <begin position="19"/>
        <end position="75"/>
    </location>
</feature>
<dbReference type="PANTHER" id="PTHR12271:SF40">
    <property type="entry name" value="POLY(A) RNA POLYMERASE GLD2"/>
    <property type="match status" value="1"/>
</dbReference>
<gene>
    <name evidence="2" type="ORF">K466DRAFT_121017</name>
</gene>
<dbReference type="STRING" id="1314778.A0A5C3PVA2"/>
<dbReference type="Proteomes" id="UP000308197">
    <property type="component" value="Unassembled WGS sequence"/>
</dbReference>
<dbReference type="Pfam" id="PF22600">
    <property type="entry name" value="MTPAP-like_central"/>
    <property type="match status" value="1"/>
</dbReference>
<dbReference type="CDD" id="cd05402">
    <property type="entry name" value="NT_PAP_TUTase"/>
    <property type="match status" value="1"/>
</dbReference>
<dbReference type="SUPFAM" id="SSF81301">
    <property type="entry name" value="Nucleotidyltransferase"/>
    <property type="match status" value="1"/>
</dbReference>